<keyword evidence="1" id="KW-0812">Transmembrane</keyword>
<feature type="transmembrane region" description="Helical" evidence="1">
    <location>
        <begin position="20"/>
        <end position="41"/>
    </location>
</feature>
<keyword evidence="1" id="KW-1133">Transmembrane helix</keyword>
<evidence type="ECO:0000313" key="2">
    <source>
        <dbReference type="EMBL" id="QIM18755.1"/>
    </source>
</evidence>
<sequence length="141" mass="14834">MEPQPTVHTPARVGWAVLRILLLIELVGGAVVLWNVVLAFVSASNEPIGSRLSLLLAVVLSWVWIGITLWGALTRRASWVRGSALTIHILMFPAATGVLQGILGDAAPLGWTLLALAVLGFVSAVIARPVATNQNAGETPS</sequence>
<feature type="transmembrane region" description="Helical" evidence="1">
    <location>
        <begin position="85"/>
        <end position="103"/>
    </location>
</feature>
<name>A0ABX6K128_9MICO</name>
<gene>
    <name evidence="2" type="ORF">G7066_09330</name>
</gene>
<accession>A0ABX6K128</accession>
<reference evidence="2 3" key="1">
    <citation type="submission" date="2020-03" db="EMBL/GenBank/DDBJ databases">
        <title>Leucobacter sp. nov., isolated from beetles.</title>
        <authorList>
            <person name="Hyun D.-W."/>
            <person name="Bae J.-W."/>
        </authorList>
    </citation>
    <scope>NUCLEOTIDE SEQUENCE [LARGE SCALE GENOMIC DNA]</scope>
    <source>
        <strain evidence="2 3">HDW9A</strain>
    </source>
</reference>
<dbReference type="RefSeq" id="WP_166330652.1">
    <property type="nucleotide sequence ID" value="NZ_CP049933.1"/>
</dbReference>
<proteinExistence type="predicted"/>
<evidence type="ECO:0000256" key="1">
    <source>
        <dbReference type="SAM" id="Phobius"/>
    </source>
</evidence>
<feature type="transmembrane region" description="Helical" evidence="1">
    <location>
        <begin position="53"/>
        <end position="73"/>
    </location>
</feature>
<organism evidence="2 3">
    <name type="scientific">Leucobacter coleopterorum</name>
    <dbReference type="NCBI Taxonomy" id="2714933"/>
    <lineage>
        <taxon>Bacteria</taxon>
        <taxon>Bacillati</taxon>
        <taxon>Actinomycetota</taxon>
        <taxon>Actinomycetes</taxon>
        <taxon>Micrococcales</taxon>
        <taxon>Microbacteriaceae</taxon>
        <taxon>Leucobacter</taxon>
    </lineage>
</organism>
<dbReference type="EMBL" id="CP049933">
    <property type="protein sequence ID" value="QIM18755.1"/>
    <property type="molecule type" value="Genomic_DNA"/>
</dbReference>
<evidence type="ECO:0000313" key="3">
    <source>
        <dbReference type="Proteomes" id="UP000503441"/>
    </source>
</evidence>
<feature type="transmembrane region" description="Helical" evidence="1">
    <location>
        <begin position="109"/>
        <end position="127"/>
    </location>
</feature>
<dbReference type="Proteomes" id="UP000503441">
    <property type="component" value="Chromosome"/>
</dbReference>
<keyword evidence="3" id="KW-1185">Reference proteome</keyword>
<protein>
    <submittedName>
        <fullName evidence="2">Uncharacterized protein</fullName>
    </submittedName>
</protein>
<keyword evidence="1" id="KW-0472">Membrane</keyword>